<gene>
    <name evidence="2" type="ORF">JZ751_028439</name>
</gene>
<evidence type="ECO:0000256" key="1">
    <source>
        <dbReference type="ARBA" id="ARBA00023002"/>
    </source>
</evidence>
<evidence type="ECO:0000313" key="2">
    <source>
        <dbReference type="EMBL" id="KAG9337588.1"/>
    </source>
</evidence>
<dbReference type="SUPFAM" id="SSF51735">
    <property type="entry name" value="NAD(P)-binding Rossmann-fold domains"/>
    <property type="match status" value="1"/>
</dbReference>
<dbReference type="PANTHER" id="PTHR44054:SF1">
    <property type="entry name" value="SYNAPTIC VESICLE MEMBRANE PROTEIN VAT-1 HOMOLOG"/>
    <property type="match status" value="1"/>
</dbReference>
<dbReference type="OrthoDB" id="203908at2759"/>
<dbReference type="GO" id="GO:0005741">
    <property type="term" value="C:mitochondrial outer membrane"/>
    <property type="evidence" value="ECO:0007669"/>
    <property type="project" value="TreeGrafter"/>
</dbReference>
<dbReference type="EMBL" id="JAFBMS010000084">
    <property type="protein sequence ID" value="KAG9337588.1"/>
    <property type="molecule type" value="Genomic_DNA"/>
</dbReference>
<protein>
    <submittedName>
        <fullName evidence="2">Uncharacterized protein</fullName>
    </submittedName>
</protein>
<name>A0A8T2NIY5_9TELE</name>
<dbReference type="GO" id="GO:0010637">
    <property type="term" value="P:negative regulation of mitochondrial fusion"/>
    <property type="evidence" value="ECO:0007669"/>
    <property type="project" value="TreeGrafter"/>
</dbReference>
<sequence>MWQELVTVTVSHTFLMPEEMSFEEAAALPVNYITAYMMLFDLGNLRPNHSVLIHMAAAAATSYKKFAGCRGAKSSHDYELREEVRLFLAETQSPLMEHLEGGVWAMRGCQRSERSWICGPCAEQGHVDMVSTLTDVMPGAKVSVDTMQPMVSKHLRALMRERESVASLLCCAGCVNSSSSAYPYSVFSFSLR</sequence>
<dbReference type="Proteomes" id="UP000824540">
    <property type="component" value="Unassembled WGS sequence"/>
</dbReference>
<evidence type="ECO:0000313" key="3">
    <source>
        <dbReference type="Proteomes" id="UP000824540"/>
    </source>
</evidence>
<accession>A0A8T2NIY5</accession>
<organism evidence="2 3">
    <name type="scientific">Albula glossodonta</name>
    <name type="common">roundjaw bonefish</name>
    <dbReference type="NCBI Taxonomy" id="121402"/>
    <lineage>
        <taxon>Eukaryota</taxon>
        <taxon>Metazoa</taxon>
        <taxon>Chordata</taxon>
        <taxon>Craniata</taxon>
        <taxon>Vertebrata</taxon>
        <taxon>Euteleostomi</taxon>
        <taxon>Actinopterygii</taxon>
        <taxon>Neopterygii</taxon>
        <taxon>Teleostei</taxon>
        <taxon>Albuliformes</taxon>
        <taxon>Albulidae</taxon>
        <taxon>Albula</taxon>
    </lineage>
</organism>
<proteinExistence type="predicted"/>
<keyword evidence="3" id="KW-1185">Reference proteome</keyword>
<dbReference type="PANTHER" id="PTHR44054">
    <property type="entry name" value="SYNAPTIC VESICLE MEMBRANE PROTEIN VAT-1 HOMOLOG-LIKE"/>
    <property type="match status" value="1"/>
</dbReference>
<reference evidence="2" key="1">
    <citation type="thesis" date="2021" institute="BYU ScholarsArchive" country="Provo, UT, USA">
        <title>Applications of and Algorithms for Genome Assembly and Genomic Analyses with an Emphasis on Marine Teleosts.</title>
        <authorList>
            <person name="Pickett B.D."/>
        </authorList>
    </citation>
    <scope>NUCLEOTIDE SEQUENCE</scope>
    <source>
        <strain evidence="2">HI-2016</strain>
    </source>
</reference>
<dbReference type="InterPro" id="IPR052100">
    <property type="entry name" value="SV-ATPase_mito-regulator"/>
</dbReference>
<comment type="caution">
    <text evidence="2">The sequence shown here is derived from an EMBL/GenBank/DDBJ whole genome shotgun (WGS) entry which is preliminary data.</text>
</comment>
<dbReference type="GO" id="GO:0016491">
    <property type="term" value="F:oxidoreductase activity"/>
    <property type="evidence" value="ECO:0007669"/>
    <property type="project" value="UniProtKB-KW"/>
</dbReference>
<keyword evidence="1" id="KW-0560">Oxidoreductase</keyword>
<dbReference type="InterPro" id="IPR036291">
    <property type="entry name" value="NAD(P)-bd_dom_sf"/>
</dbReference>
<dbReference type="AlphaFoldDB" id="A0A8T2NIY5"/>
<dbReference type="Gene3D" id="3.90.180.10">
    <property type="entry name" value="Medium-chain alcohol dehydrogenases, catalytic domain"/>
    <property type="match status" value="1"/>
</dbReference>